<keyword evidence="3" id="KW-1185">Reference proteome</keyword>
<dbReference type="PANTHER" id="PTHR30399:SF1">
    <property type="entry name" value="UTP PYROPHOSPHATASE"/>
    <property type="match status" value="1"/>
</dbReference>
<dbReference type="Pfam" id="PF01863">
    <property type="entry name" value="YgjP-like"/>
    <property type="match status" value="1"/>
</dbReference>
<name>A0A1T4LR88_9BACT</name>
<organism evidence="2 3">
    <name type="scientific">Mycoplasmopsis verecunda</name>
    <dbReference type="NCBI Taxonomy" id="171291"/>
    <lineage>
        <taxon>Bacteria</taxon>
        <taxon>Bacillati</taxon>
        <taxon>Mycoplasmatota</taxon>
        <taxon>Mycoplasmoidales</taxon>
        <taxon>Metamycoplasmataceae</taxon>
        <taxon>Mycoplasmopsis</taxon>
    </lineage>
</organism>
<dbReference type="CDD" id="cd07344">
    <property type="entry name" value="M48_yhfN_like"/>
    <property type="match status" value="1"/>
</dbReference>
<dbReference type="Gene3D" id="3.30.2010.10">
    <property type="entry name" value="Metalloproteases ('zincins'), catalytic domain"/>
    <property type="match status" value="1"/>
</dbReference>
<sequence length="266" mass="31781">MPIQIDNNKIYKITVNDKDFFYRLKDADTIHFKNPNKSFYLLTTNNFENIPVYIRPSKFNSLEEVEQCLKEYILKNYPHFYTLEDWKNWFYYLGQKLYFTYKSSGTVIIRLSDNDKIFDIFNCLPNKQDDNQYICKQVRSFLSKKFLELIKEISKEISQFYNTEYIVPSIKLNISSYLGICKYRTDSGECDINYNFDLSVFPIHVVSYVVAHEISHSITIGQKHNKVFWNTVAKYCPNYLIYKDSLKTLDKWFNLITSQNDDNHSK</sequence>
<dbReference type="InterPro" id="IPR002725">
    <property type="entry name" value="YgjP-like_metallopeptidase"/>
</dbReference>
<gene>
    <name evidence="2" type="ORF">SAMN02745154_00519</name>
</gene>
<accession>A0A1T4LR88</accession>
<protein>
    <submittedName>
        <fullName evidence="2">Predicted metal-dependent hydrolase</fullName>
    </submittedName>
</protein>
<reference evidence="3" key="1">
    <citation type="submission" date="2017-02" db="EMBL/GenBank/DDBJ databases">
        <authorList>
            <person name="Varghese N."/>
            <person name="Submissions S."/>
        </authorList>
    </citation>
    <scope>NUCLEOTIDE SEQUENCE [LARGE SCALE GENOMIC DNA]</scope>
    <source>
        <strain evidence="3">ATCC 27862</strain>
    </source>
</reference>
<evidence type="ECO:0000313" key="3">
    <source>
        <dbReference type="Proteomes" id="UP000190389"/>
    </source>
</evidence>
<dbReference type="AlphaFoldDB" id="A0A1T4LR88"/>
<feature type="domain" description="YgjP-like metallopeptidase" evidence="1">
    <location>
        <begin position="88"/>
        <end position="248"/>
    </location>
</feature>
<dbReference type="InterPro" id="IPR053136">
    <property type="entry name" value="UTP_pyrophosphatase-like"/>
</dbReference>
<dbReference type="PANTHER" id="PTHR30399">
    <property type="entry name" value="UNCHARACTERIZED PROTEIN YGJP"/>
    <property type="match status" value="1"/>
</dbReference>
<dbReference type="OrthoDB" id="9811177at2"/>
<evidence type="ECO:0000313" key="2">
    <source>
        <dbReference type="EMBL" id="SJZ57157.1"/>
    </source>
</evidence>
<dbReference type="GO" id="GO:0016787">
    <property type="term" value="F:hydrolase activity"/>
    <property type="evidence" value="ECO:0007669"/>
    <property type="project" value="UniProtKB-KW"/>
</dbReference>
<dbReference type="Proteomes" id="UP000190389">
    <property type="component" value="Unassembled WGS sequence"/>
</dbReference>
<keyword evidence="2" id="KW-0378">Hydrolase</keyword>
<dbReference type="RefSeq" id="WP_078747235.1">
    <property type="nucleotide sequence ID" value="NZ_CP137850.1"/>
</dbReference>
<evidence type="ECO:0000259" key="1">
    <source>
        <dbReference type="Pfam" id="PF01863"/>
    </source>
</evidence>
<dbReference type="STRING" id="171291.SAMN02745154_00519"/>
<proteinExistence type="predicted"/>
<dbReference type="EMBL" id="FUXF01000019">
    <property type="protein sequence ID" value="SJZ57157.1"/>
    <property type="molecule type" value="Genomic_DNA"/>
</dbReference>